<dbReference type="InterPro" id="IPR011059">
    <property type="entry name" value="Metal-dep_hydrolase_composite"/>
</dbReference>
<proteinExistence type="predicted"/>
<name>A0A8S8XCS4_9PROT</name>
<dbReference type="SUPFAM" id="SSF69304">
    <property type="entry name" value="Tricorn protease N-terminal domain"/>
    <property type="match status" value="1"/>
</dbReference>
<dbReference type="SUPFAM" id="SSF50969">
    <property type="entry name" value="YVTN repeat-like/Quinoprotein amine dehydrogenase"/>
    <property type="match status" value="1"/>
</dbReference>
<feature type="chain" id="PRO_5035830297" evidence="2">
    <location>
        <begin position="26"/>
        <end position="1116"/>
    </location>
</feature>
<organism evidence="4 5">
    <name type="scientific">Roseiterribacter gracilis</name>
    <dbReference type="NCBI Taxonomy" id="2812848"/>
    <lineage>
        <taxon>Bacteria</taxon>
        <taxon>Pseudomonadati</taxon>
        <taxon>Pseudomonadota</taxon>
        <taxon>Alphaproteobacteria</taxon>
        <taxon>Rhodospirillales</taxon>
        <taxon>Roseiterribacteraceae</taxon>
        <taxon>Roseiterribacter</taxon>
    </lineage>
</organism>
<dbReference type="Gene3D" id="3.20.20.140">
    <property type="entry name" value="Metal-dependent hydrolases"/>
    <property type="match status" value="1"/>
</dbReference>
<sequence>MRRRTSLLCCSFVLSLLAFVSPVHAHEPVQAPDHAVSEAARTAGQKPAAARPVQLSGSGLPLEAARTLAFTVQEGTWLSPDLSPDGRQIVFEMLGDLYLVDARGGTARAIATGMAFDSQPAFSPDGKQIVFLSDRSGSENVWIADADGRNPRAVTTHGDDSIFTSPAWSADARTIYVSRYDPAHAAFALQAIEVATGKTTVIVPIAGEPSSSTVGAAASRDGKWLYYASQVGPHDGDPPGWVIRRRDLRAGTEETLVEPPRSYRPDLVLGTFFRPIPSPDGSKLVYATRYGAQLWLRVLDLRTRDDRWLVRLTQLDELVSAPWRDLAPHYAFTPDSAALVVNDGGKLRRVSLADSATTEIEFTAYVQVPLGPLNAPVIREETGPVRARIIQHPMESPDGTQLTFSALGHVYVMPLAPGGKPRRLTQDQIGEFEPSWSADGRSILYVRWSARDGGHVWRVPADGNGAPVRLTDVAAYYTSPVETPDGRSVLVLRSSNVVRMHRYMEYGVVRDAELAMLPAQGGAARTVAAGNMGGVPHFGPDPARVALLFNNGLNLVSLADGKRQLLLQVTGPGYYFSPGRAPVQDLRLSPDGKTVLAQIAQQLHLLELPAKLGTTIDLAAPGVRHRRLTDVGADFLQWSADGRTIGWAIGSSWFRRPLAGVALRRAGEAPGAPDVGTPVRSDADVQIPRASNPGALVLRGATAIAVPGTAPIADADILIVDGRFAAVGARGSFPVPDGATIRDVGGKWIVPGFIDDHDHVADVRRGVLDVESWGPAANLSYGITTAFDPSTLTIDLLPYQDLIDAGLMIGSRIRSTGVALFSFNEFASKTDVDRVLDRYRDYYRLDNIKLYRTGSRRVRQWIAQSARERGLRVTAEGATSDKLDLTQVQDGISGLEHALPAAPLAADVITLFAKSGVSYNLTLMVNGGGQDRFIVDRQPNHDPKLNRFAPRFIVDMKTRKRQWREAEDDPFPAFAEGGAQIVRAGGVVGIGSHGEIPGLGFHWEMQAHVRGGWTPVETLRAGTIGSAEAIGRSADLGTIEKGKIADLVVLDRDPLIDIRNAEAISHVMQGGRLYDAATLNEVWPRQRAFPRPWHWDDYPPGAPNQPSNADTNNGGK</sequence>
<protein>
    <submittedName>
        <fullName evidence="4">TolB protein</fullName>
    </submittedName>
</protein>
<dbReference type="PANTHER" id="PTHR43135:SF3">
    <property type="entry name" value="ALPHA-D-RIBOSE 1-METHYLPHOSPHONATE 5-TRIPHOSPHATE DIPHOSPHATASE"/>
    <property type="match status" value="1"/>
</dbReference>
<dbReference type="InterPro" id="IPR032466">
    <property type="entry name" value="Metal_Hydrolase"/>
</dbReference>
<gene>
    <name evidence="4" type="ORF">TMPK1_13220</name>
</gene>
<dbReference type="GO" id="GO:0016810">
    <property type="term" value="F:hydrolase activity, acting on carbon-nitrogen (but not peptide) bonds"/>
    <property type="evidence" value="ECO:0007669"/>
    <property type="project" value="InterPro"/>
</dbReference>
<dbReference type="Gene3D" id="2.30.40.10">
    <property type="entry name" value="Urease, subunit C, domain 1"/>
    <property type="match status" value="1"/>
</dbReference>
<evidence type="ECO:0000313" key="4">
    <source>
        <dbReference type="EMBL" id="GIL39085.1"/>
    </source>
</evidence>
<dbReference type="EMBL" id="BOPV01000001">
    <property type="protein sequence ID" value="GIL39085.1"/>
    <property type="molecule type" value="Genomic_DNA"/>
</dbReference>
<reference evidence="4" key="1">
    <citation type="submission" date="2021-02" db="EMBL/GenBank/DDBJ databases">
        <title>Genome sequence of Rhodospirillales sp. strain TMPK1 isolated from soil.</title>
        <authorList>
            <person name="Nakai R."/>
            <person name="Kusada H."/>
            <person name="Tamaki H."/>
        </authorList>
    </citation>
    <scope>NUCLEOTIDE SEQUENCE</scope>
    <source>
        <strain evidence="4">TMPK1</strain>
    </source>
</reference>
<dbReference type="Gene3D" id="2.120.10.30">
    <property type="entry name" value="TolB, C-terminal domain"/>
    <property type="match status" value="3"/>
</dbReference>
<dbReference type="RefSeq" id="WP_420242184.1">
    <property type="nucleotide sequence ID" value="NZ_BOPV01000001.1"/>
</dbReference>
<dbReference type="SUPFAM" id="SSF51338">
    <property type="entry name" value="Composite domain of metallo-dependent hydrolases"/>
    <property type="match status" value="1"/>
</dbReference>
<comment type="caution">
    <text evidence="4">The sequence shown here is derived from an EMBL/GenBank/DDBJ whole genome shotgun (WGS) entry which is preliminary data.</text>
</comment>
<dbReference type="Pfam" id="PF26549">
    <property type="entry name" value="Tricorn_N"/>
    <property type="match status" value="1"/>
</dbReference>
<feature type="compositionally biased region" description="Polar residues" evidence="1">
    <location>
        <begin position="1104"/>
        <end position="1116"/>
    </location>
</feature>
<dbReference type="SUPFAM" id="SSF51556">
    <property type="entry name" value="Metallo-dependent hydrolases"/>
    <property type="match status" value="1"/>
</dbReference>
<dbReference type="AlphaFoldDB" id="A0A8S8XCS4"/>
<keyword evidence="2" id="KW-0732">Signal</keyword>
<feature type="domain" description="Amidohydrolase-related" evidence="3">
    <location>
        <begin position="1009"/>
        <end position="1072"/>
    </location>
</feature>
<evidence type="ECO:0000256" key="1">
    <source>
        <dbReference type="SAM" id="MobiDB-lite"/>
    </source>
</evidence>
<feature type="region of interest" description="Disordered" evidence="1">
    <location>
        <begin position="1094"/>
        <end position="1116"/>
    </location>
</feature>
<dbReference type="PANTHER" id="PTHR43135">
    <property type="entry name" value="ALPHA-D-RIBOSE 1-METHYLPHOSPHONATE 5-TRIPHOSPHATE DIPHOSPHATASE"/>
    <property type="match status" value="1"/>
</dbReference>
<dbReference type="InterPro" id="IPR006680">
    <property type="entry name" value="Amidohydro-rel"/>
</dbReference>
<keyword evidence="5" id="KW-1185">Reference proteome</keyword>
<dbReference type="Pfam" id="PF01979">
    <property type="entry name" value="Amidohydro_1"/>
    <property type="match status" value="1"/>
</dbReference>
<feature type="region of interest" description="Disordered" evidence="1">
    <location>
        <begin position="34"/>
        <end position="53"/>
    </location>
</feature>
<dbReference type="InterPro" id="IPR051781">
    <property type="entry name" value="Metallo-dep_Hydrolase"/>
</dbReference>
<dbReference type="InterPro" id="IPR011659">
    <property type="entry name" value="WD40"/>
</dbReference>
<feature type="signal peptide" evidence="2">
    <location>
        <begin position="1"/>
        <end position="25"/>
    </location>
</feature>
<evidence type="ECO:0000256" key="2">
    <source>
        <dbReference type="SAM" id="SignalP"/>
    </source>
</evidence>
<dbReference type="Pfam" id="PF07676">
    <property type="entry name" value="PD40"/>
    <property type="match status" value="1"/>
</dbReference>
<dbReference type="Proteomes" id="UP000681075">
    <property type="component" value="Unassembled WGS sequence"/>
</dbReference>
<accession>A0A8S8XCS4</accession>
<evidence type="ECO:0000313" key="5">
    <source>
        <dbReference type="Proteomes" id="UP000681075"/>
    </source>
</evidence>
<dbReference type="InterPro" id="IPR011042">
    <property type="entry name" value="6-blade_b-propeller_TolB-like"/>
</dbReference>
<dbReference type="InterPro" id="IPR011044">
    <property type="entry name" value="Quino_amine_DH_bsu"/>
</dbReference>
<evidence type="ECO:0000259" key="3">
    <source>
        <dbReference type="Pfam" id="PF01979"/>
    </source>
</evidence>